<organism evidence="12 13">
    <name type="scientific">Demequina mangrovi</name>
    <dbReference type="NCBI Taxonomy" id="1043493"/>
    <lineage>
        <taxon>Bacteria</taxon>
        <taxon>Bacillati</taxon>
        <taxon>Actinomycetota</taxon>
        <taxon>Actinomycetes</taxon>
        <taxon>Micrococcales</taxon>
        <taxon>Demequinaceae</taxon>
        <taxon>Demequina</taxon>
    </lineage>
</organism>
<dbReference type="eggNOG" id="COG4585">
    <property type="taxonomic scope" value="Bacteria"/>
</dbReference>
<proteinExistence type="predicted"/>
<feature type="transmembrane region" description="Helical" evidence="9">
    <location>
        <begin position="19"/>
        <end position="35"/>
    </location>
</feature>
<dbReference type="Proteomes" id="UP000183315">
    <property type="component" value="Unassembled WGS sequence"/>
</dbReference>
<dbReference type="STRING" id="1043493.SAMN05421637_0428"/>
<name>A0A1H6UNX0_9MICO</name>
<dbReference type="AlphaFoldDB" id="A0A1H6UNX0"/>
<dbReference type="GO" id="GO:0005524">
    <property type="term" value="F:ATP binding"/>
    <property type="evidence" value="ECO:0007669"/>
    <property type="project" value="UniProtKB-KW"/>
</dbReference>
<keyword evidence="3" id="KW-0597">Phosphoprotein</keyword>
<keyword evidence="8" id="KW-0902">Two-component regulatory system</keyword>
<sequence>MTSLVSRLPRPATERGRDALGAGALAVVIALIGLVENGLDELVSVDMLAALVACAALAWRRAFPLVVLVVCAALVGTSTLVTGDVATAVIPMWVALYTAVSRAPQIPAGLALGALAVVFVGGVLAIGPERAAADSVVVSAGIWMALVTAVGIAMNLYRRTVAQERERARQAEETREAVARGRVAEERLRIARELHDAVGHHVAVMNVQAGVAEALLDSDPAHASEALERVQEAGARVLEELPVMLRVLRQGEEDTRPTAGLALLDELVAQARDAGLEVTVEAHDVPDDLPSATDHAAYRIVQEALANARRYGEGAASVAIASDGGILAVEVRNAVDEANTGAQGTGFGLVGMAERAVAAGGTVAAGREGDEFVVRAALPARRGAEA</sequence>
<dbReference type="EMBL" id="FNZI01000001">
    <property type="protein sequence ID" value="SEI92394.1"/>
    <property type="molecule type" value="Genomic_DNA"/>
</dbReference>
<keyword evidence="6 12" id="KW-0418">Kinase</keyword>
<dbReference type="RefSeq" id="WP_042212615.1">
    <property type="nucleotide sequence ID" value="NZ_BBLU01000002.1"/>
</dbReference>
<evidence type="ECO:0000256" key="9">
    <source>
        <dbReference type="SAM" id="Phobius"/>
    </source>
</evidence>
<dbReference type="InterPro" id="IPR011712">
    <property type="entry name" value="Sig_transdc_His_kin_sub3_dim/P"/>
</dbReference>
<evidence type="ECO:0000256" key="5">
    <source>
        <dbReference type="ARBA" id="ARBA00022741"/>
    </source>
</evidence>
<gene>
    <name evidence="12" type="ORF">SAMN05421637_0428</name>
</gene>
<evidence type="ECO:0000256" key="6">
    <source>
        <dbReference type="ARBA" id="ARBA00022777"/>
    </source>
</evidence>
<dbReference type="InterPro" id="IPR055558">
    <property type="entry name" value="DUF7134"/>
</dbReference>
<protein>
    <recommendedName>
        <fullName evidence="2">histidine kinase</fullName>
        <ecNumber evidence="2">2.7.13.3</ecNumber>
    </recommendedName>
</protein>
<evidence type="ECO:0000256" key="4">
    <source>
        <dbReference type="ARBA" id="ARBA00022679"/>
    </source>
</evidence>
<feature type="transmembrane region" description="Helical" evidence="9">
    <location>
        <begin position="138"/>
        <end position="157"/>
    </location>
</feature>
<dbReference type="GO" id="GO:0000155">
    <property type="term" value="F:phosphorelay sensor kinase activity"/>
    <property type="evidence" value="ECO:0007669"/>
    <property type="project" value="InterPro"/>
</dbReference>
<dbReference type="InterPro" id="IPR036890">
    <property type="entry name" value="HATPase_C_sf"/>
</dbReference>
<dbReference type="EC" id="2.7.13.3" evidence="2"/>
<reference evidence="13" key="1">
    <citation type="submission" date="2016-10" db="EMBL/GenBank/DDBJ databases">
        <authorList>
            <person name="Varghese N."/>
        </authorList>
    </citation>
    <scope>NUCLEOTIDE SEQUENCE [LARGE SCALE GENOMIC DNA]</scope>
    <source>
        <strain evidence="13">DSM 24868</strain>
    </source>
</reference>
<dbReference type="SUPFAM" id="SSF55874">
    <property type="entry name" value="ATPase domain of HSP90 chaperone/DNA topoisomerase II/histidine kinase"/>
    <property type="match status" value="1"/>
</dbReference>
<dbReference type="PANTHER" id="PTHR24421">
    <property type="entry name" value="NITRATE/NITRITE SENSOR PROTEIN NARX-RELATED"/>
    <property type="match status" value="1"/>
</dbReference>
<evidence type="ECO:0000256" key="2">
    <source>
        <dbReference type="ARBA" id="ARBA00012438"/>
    </source>
</evidence>
<dbReference type="GO" id="GO:0046983">
    <property type="term" value="F:protein dimerization activity"/>
    <property type="evidence" value="ECO:0007669"/>
    <property type="project" value="InterPro"/>
</dbReference>
<keyword evidence="7" id="KW-0067">ATP-binding</keyword>
<dbReference type="InterPro" id="IPR050482">
    <property type="entry name" value="Sensor_HK_TwoCompSys"/>
</dbReference>
<keyword evidence="9" id="KW-0812">Transmembrane</keyword>
<evidence type="ECO:0000256" key="1">
    <source>
        <dbReference type="ARBA" id="ARBA00000085"/>
    </source>
</evidence>
<keyword evidence="9" id="KW-1133">Transmembrane helix</keyword>
<dbReference type="GO" id="GO:0016020">
    <property type="term" value="C:membrane"/>
    <property type="evidence" value="ECO:0007669"/>
    <property type="project" value="InterPro"/>
</dbReference>
<keyword evidence="4" id="KW-0808">Transferase</keyword>
<feature type="transmembrane region" description="Helical" evidence="9">
    <location>
        <begin position="106"/>
        <end position="126"/>
    </location>
</feature>
<evidence type="ECO:0000256" key="7">
    <source>
        <dbReference type="ARBA" id="ARBA00022840"/>
    </source>
</evidence>
<feature type="domain" description="DUF7134" evidence="11">
    <location>
        <begin position="17"/>
        <end position="149"/>
    </location>
</feature>
<keyword evidence="5" id="KW-0547">Nucleotide-binding</keyword>
<evidence type="ECO:0000259" key="10">
    <source>
        <dbReference type="Pfam" id="PF07730"/>
    </source>
</evidence>
<dbReference type="Pfam" id="PF23539">
    <property type="entry name" value="DUF7134"/>
    <property type="match status" value="1"/>
</dbReference>
<feature type="transmembrane region" description="Helical" evidence="9">
    <location>
        <begin position="65"/>
        <end position="94"/>
    </location>
</feature>
<comment type="catalytic activity">
    <reaction evidence="1">
        <text>ATP + protein L-histidine = ADP + protein N-phospho-L-histidine.</text>
        <dbReference type="EC" id="2.7.13.3"/>
    </reaction>
</comment>
<dbReference type="Gene3D" id="3.30.565.10">
    <property type="entry name" value="Histidine kinase-like ATPase, C-terminal domain"/>
    <property type="match status" value="1"/>
</dbReference>
<feature type="transmembrane region" description="Helical" evidence="9">
    <location>
        <begin position="42"/>
        <end position="59"/>
    </location>
</feature>
<feature type="domain" description="Signal transduction histidine kinase subgroup 3 dimerisation and phosphoacceptor" evidence="10">
    <location>
        <begin position="186"/>
        <end position="252"/>
    </location>
</feature>
<accession>A0A1H6UNX0</accession>
<evidence type="ECO:0000256" key="8">
    <source>
        <dbReference type="ARBA" id="ARBA00023012"/>
    </source>
</evidence>
<evidence type="ECO:0000313" key="13">
    <source>
        <dbReference type="Proteomes" id="UP000183315"/>
    </source>
</evidence>
<keyword evidence="9" id="KW-0472">Membrane</keyword>
<evidence type="ECO:0000313" key="12">
    <source>
        <dbReference type="EMBL" id="SEI92394.1"/>
    </source>
</evidence>
<evidence type="ECO:0000256" key="3">
    <source>
        <dbReference type="ARBA" id="ARBA00022553"/>
    </source>
</evidence>
<dbReference type="PANTHER" id="PTHR24421:SF10">
    <property type="entry name" value="NITRATE_NITRITE SENSOR PROTEIN NARQ"/>
    <property type="match status" value="1"/>
</dbReference>
<dbReference type="Pfam" id="PF07730">
    <property type="entry name" value="HisKA_3"/>
    <property type="match status" value="1"/>
</dbReference>
<dbReference type="OrthoDB" id="227596at2"/>
<dbReference type="Gene3D" id="1.20.5.1930">
    <property type="match status" value="1"/>
</dbReference>
<keyword evidence="13" id="KW-1185">Reference proteome</keyword>
<evidence type="ECO:0000259" key="11">
    <source>
        <dbReference type="Pfam" id="PF23539"/>
    </source>
</evidence>